<protein>
    <submittedName>
        <fullName evidence="4">Uncharacterized protein</fullName>
    </submittedName>
</protein>
<feature type="region of interest" description="Disordered" evidence="1">
    <location>
        <begin position="573"/>
        <end position="596"/>
    </location>
</feature>
<dbReference type="EMBL" id="LFMY01000002">
    <property type="protein sequence ID" value="OKL62951.1"/>
    <property type="molecule type" value="Genomic_DNA"/>
</dbReference>
<feature type="domain" description="DUF4246" evidence="3">
    <location>
        <begin position="74"/>
        <end position="151"/>
    </location>
</feature>
<dbReference type="Proteomes" id="UP000214365">
    <property type="component" value="Unassembled WGS sequence"/>
</dbReference>
<dbReference type="Pfam" id="PF14033">
    <property type="entry name" value="DUF4246"/>
    <property type="match status" value="1"/>
</dbReference>
<dbReference type="AlphaFoldDB" id="A0A1Q5QAN9"/>
<dbReference type="InterPro" id="IPR049207">
    <property type="entry name" value="DUF4246_N"/>
</dbReference>
<evidence type="ECO:0000259" key="3">
    <source>
        <dbReference type="Pfam" id="PF21666"/>
    </source>
</evidence>
<dbReference type="InterPro" id="IPR025340">
    <property type="entry name" value="DUF4246"/>
</dbReference>
<feature type="compositionally biased region" description="Basic and acidic residues" evidence="1">
    <location>
        <begin position="37"/>
        <end position="47"/>
    </location>
</feature>
<name>A0A1Q5QAN9_TALAT</name>
<dbReference type="PANTHER" id="PTHR33119">
    <property type="entry name" value="IFI3P"/>
    <property type="match status" value="1"/>
</dbReference>
<feature type="compositionally biased region" description="Basic and acidic residues" evidence="1">
    <location>
        <begin position="581"/>
        <end position="596"/>
    </location>
</feature>
<dbReference type="RefSeq" id="XP_020123072.1">
    <property type="nucleotide sequence ID" value="XM_020261461.1"/>
</dbReference>
<dbReference type="STRING" id="1441469.A0A1Q5QAN9"/>
<evidence type="ECO:0000256" key="1">
    <source>
        <dbReference type="SAM" id="MobiDB-lite"/>
    </source>
</evidence>
<dbReference type="PANTHER" id="PTHR33119:SF1">
    <property type="entry name" value="FE2OG DIOXYGENASE DOMAIN-CONTAINING PROTEIN"/>
    <property type="match status" value="1"/>
</dbReference>
<evidence type="ECO:0000313" key="5">
    <source>
        <dbReference type="Proteomes" id="UP000214365"/>
    </source>
</evidence>
<comment type="caution">
    <text evidence="4">The sequence shown here is derived from an EMBL/GenBank/DDBJ whole genome shotgun (WGS) entry which is preliminary data.</text>
</comment>
<proteinExistence type="predicted"/>
<feature type="region of interest" description="Disordered" evidence="1">
    <location>
        <begin position="20"/>
        <end position="47"/>
    </location>
</feature>
<dbReference type="Pfam" id="PF21666">
    <property type="entry name" value="DUF4246_N"/>
    <property type="match status" value="1"/>
</dbReference>
<dbReference type="InterPro" id="IPR049192">
    <property type="entry name" value="DUF4246_C"/>
</dbReference>
<sequence>MSRQCGCGKRSILNIQSNVRRGGATRALGNTGKRPPSKIELRRQSSSDSKFRFQSFFSTNSARMNPPPSWALQMPGFNCPLDLPPDANVISGYISGFPSALDPEHIKSGSLDALVTHREIVMMQIMNHITDKTDWGRKVFDKRIMTKWREEVYSSGQDVTPKMMDWIIRELQWKANILERTGFVEVFGGVVKSNNAIPKELQMALGQAAFFFEDVPEDEKDFHPGSDNKVVDLVHPSLFPMIYGRTHVLPYRTIGLHDCLDSIGEGELLRASPERNPKFQSHKRPPPFSTKFQWLPCEVKRTQGGCSIVSYINNAHPIKHKGLYDVVEKILSRTMPLWEQSLSEKTFQGKRIQFTRVKYENDIEPEPEPNEDTEDSDYDEYEERLSAWYERRKIILPEPGEFHIPRPEDNRVNFLKHFPEGNFQVIVKLANIELTPEKPKYEGGTWHIEGQLNERIVASAIYYYDNKNISPSSIAFRHRGMDDFYGISYEQDRHEFLQQVYGFPQDFARNSWNSGQITQELGSVTSEEGRLITFPNTLQHRVSPFSLEDPSQPGHRKILAIFLVDPHHRIASTANVPPQRQDWRKDAGHSDAQKSITMEEAKAYRAELMIERGLKSEANNVKYQKGSFNLCEH</sequence>
<feature type="domain" description="DUF4246" evidence="2">
    <location>
        <begin position="162"/>
        <end position="586"/>
    </location>
</feature>
<keyword evidence="5" id="KW-1185">Reference proteome</keyword>
<dbReference type="GeneID" id="31001516"/>
<accession>A0A1Q5QAN9</accession>
<evidence type="ECO:0000259" key="2">
    <source>
        <dbReference type="Pfam" id="PF14033"/>
    </source>
</evidence>
<evidence type="ECO:0000313" key="4">
    <source>
        <dbReference type="EMBL" id="OKL62951.1"/>
    </source>
</evidence>
<dbReference type="OrthoDB" id="415532at2759"/>
<organism evidence="4 5">
    <name type="scientific">Talaromyces atroroseus</name>
    <dbReference type="NCBI Taxonomy" id="1441469"/>
    <lineage>
        <taxon>Eukaryota</taxon>
        <taxon>Fungi</taxon>
        <taxon>Dikarya</taxon>
        <taxon>Ascomycota</taxon>
        <taxon>Pezizomycotina</taxon>
        <taxon>Eurotiomycetes</taxon>
        <taxon>Eurotiomycetidae</taxon>
        <taxon>Eurotiales</taxon>
        <taxon>Trichocomaceae</taxon>
        <taxon>Talaromyces</taxon>
        <taxon>Talaromyces sect. Trachyspermi</taxon>
    </lineage>
</organism>
<gene>
    <name evidence="4" type="ORF">UA08_01761</name>
</gene>
<reference evidence="4 5" key="1">
    <citation type="submission" date="2015-06" db="EMBL/GenBank/DDBJ databases">
        <title>Talaromyces atroroseus IBT 11181 draft genome.</title>
        <authorList>
            <person name="Rasmussen K.B."/>
            <person name="Rasmussen S."/>
            <person name="Petersen B."/>
            <person name="Sicheritz-Ponten T."/>
            <person name="Mortensen U.H."/>
            <person name="Thrane U."/>
        </authorList>
    </citation>
    <scope>NUCLEOTIDE SEQUENCE [LARGE SCALE GENOMIC DNA]</scope>
    <source>
        <strain evidence="4 5">IBT 11181</strain>
    </source>
</reference>